<name>A0ABP7DP10_9ACTN</name>
<dbReference type="RefSeq" id="WP_344812875.1">
    <property type="nucleotide sequence ID" value="NZ_BAAAYX010000011.1"/>
</dbReference>
<comment type="caution">
    <text evidence="2">The sequence shown here is derived from an EMBL/GenBank/DDBJ whole genome shotgun (WGS) entry which is preliminary data.</text>
</comment>
<evidence type="ECO:0000259" key="1">
    <source>
        <dbReference type="Pfam" id="PF12728"/>
    </source>
</evidence>
<gene>
    <name evidence="2" type="ORF">GCM10022204_26660</name>
</gene>
<sequence>MATVALKQETYLPDDEGDVGRVYDFLAARERAGMDQPEPRCLLAGPDPDDHVELPAHVYQVLRQVVEAMRENLAVTVVPQTQTLTTQQAADLLGVSRPTVIKLLDEGKIPFDRAGTHRRILLHELLTYRAQRREEQYQALAAMAADPLDEDDPVAVMDTLKAAREAAAAARQKRSAEKSSV</sequence>
<evidence type="ECO:0000313" key="3">
    <source>
        <dbReference type="Proteomes" id="UP001500051"/>
    </source>
</evidence>
<dbReference type="Pfam" id="PF12728">
    <property type="entry name" value="HTH_17"/>
    <property type="match status" value="1"/>
</dbReference>
<dbReference type="SUPFAM" id="SSF46955">
    <property type="entry name" value="Putative DNA-binding domain"/>
    <property type="match status" value="1"/>
</dbReference>
<dbReference type="InterPro" id="IPR010093">
    <property type="entry name" value="SinI_DNA-bd"/>
</dbReference>
<feature type="domain" description="Helix-turn-helix" evidence="1">
    <location>
        <begin position="84"/>
        <end position="133"/>
    </location>
</feature>
<dbReference type="EMBL" id="BAAAYX010000011">
    <property type="protein sequence ID" value="GAA3707418.1"/>
    <property type="molecule type" value="Genomic_DNA"/>
</dbReference>
<dbReference type="Proteomes" id="UP001500051">
    <property type="component" value="Unassembled WGS sequence"/>
</dbReference>
<proteinExistence type="predicted"/>
<dbReference type="NCBIfam" id="TIGR01764">
    <property type="entry name" value="excise"/>
    <property type="match status" value="1"/>
</dbReference>
<accession>A0ABP7DP10</accession>
<evidence type="ECO:0000313" key="2">
    <source>
        <dbReference type="EMBL" id="GAA3707418.1"/>
    </source>
</evidence>
<organism evidence="2 3">
    <name type="scientific">Microlunatus aurantiacus</name>
    <dbReference type="NCBI Taxonomy" id="446786"/>
    <lineage>
        <taxon>Bacteria</taxon>
        <taxon>Bacillati</taxon>
        <taxon>Actinomycetota</taxon>
        <taxon>Actinomycetes</taxon>
        <taxon>Propionibacteriales</taxon>
        <taxon>Propionibacteriaceae</taxon>
        <taxon>Microlunatus</taxon>
    </lineage>
</organism>
<dbReference type="InterPro" id="IPR009061">
    <property type="entry name" value="DNA-bd_dom_put_sf"/>
</dbReference>
<dbReference type="InterPro" id="IPR041657">
    <property type="entry name" value="HTH_17"/>
</dbReference>
<keyword evidence="3" id="KW-1185">Reference proteome</keyword>
<reference evidence="3" key="1">
    <citation type="journal article" date="2019" name="Int. J. Syst. Evol. Microbiol.">
        <title>The Global Catalogue of Microorganisms (GCM) 10K type strain sequencing project: providing services to taxonomists for standard genome sequencing and annotation.</title>
        <authorList>
            <consortium name="The Broad Institute Genomics Platform"/>
            <consortium name="The Broad Institute Genome Sequencing Center for Infectious Disease"/>
            <person name="Wu L."/>
            <person name="Ma J."/>
        </authorList>
    </citation>
    <scope>NUCLEOTIDE SEQUENCE [LARGE SCALE GENOMIC DNA]</scope>
    <source>
        <strain evidence="3">JCM 16548</strain>
    </source>
</reference>
<protein>
    <recommendedName>
        <fullName evidence="1">Helix-turn-helix domain-containing protein</fullName>
    </recommendedName>
</protein>